<keyword evidence="3" id="KW-1185">Reference proteome</keyword>
<protein>
    <recommendedName>
        <fullName evidence="4">Beta/Gamma crystallin</fullName>
    </recommendedName>
</protein>
<dbReference type="RefSeq" id="WP_085210467.1">
    <property type="nucleotide sequence ID" value="NZ_FXAM01000001.1"/>
</dbReference>
<accession>A0A1Y6CTD9</accession>
<evidence type="ECO:0000313" key="2">
    <source>
        <dbReference type="EMBL" id="SMF93691.1"/>
    </source>
</evidence>
<gene>
    <name evidence="2" type="ORF">SAMN02949497_0978</name>
</gene>
<name>A0A1Y6CTD9_9GAMM</name>
<reference evidence="2 3" key="1">
    <citation type="submission" date="2016-12" db="EMBL/GenBank/DDBJ databases">
        <authorList>
            <person name="Song W.-J."/>
            <person name="Kurnit D.M."/>
        </authorList>
    </citation>
    <scope>NUCLEOTIDE SEQUENCE [LARGE SCALE GENOMIC DNA]</scope>
    <source>
        <strain evidence="2 3">175</strain>
    </source>
</reference>
<evidence type="ECO:0008006" key="4">
    <source>
        <dbReference type="Google" id="ProtNLM"/>
    </source>
</evidence>
<evidence type="ECO:0000256" key="1">
    <source>
        <dbReference type="SAM" id="Phobius"/>
    </source>
</evidence>
<keyword evidence="1" id="KW-0472">Membrane</keyword>
<keyword evidence="1" id="KW-0812">Transmembrane</keyword>
<dbReference type="OrthoDB" id="5567980at2"/>
<dbReference type="AlphaFoldDB" id="A0A1Y6CTD9"/>
<dbReference type="Gene3D" id="2.60.20.10">
    <property type="entry name" value="Crystallins"/>
    <property type="match status" value="1"/>
</dbReference>
<feature type="transmembrane region" description="Helical" evidence="1">
    <location>
        <begin position="12"/>
        <end position="34"/>
    </location>
</feature>
<sequence>MSQYYLYESGHFAPLMAGMLWVFSGAAVGGECWLDIYDQGDYRGAHRRIEGPAELPSLKDLDGEDWGHRIESLKVGKAAEVTAFRQEGFREEPKGPVNHPEAFARWGKQEIPAYQELEISFGPGKQEHHLGELDFHRNINSLKIRCK</sequence>
<evidence type="ECO:0000313" key="3">
    <source>
        <dbReference type="Proteomes" id="UP000192923"/>
    </source>
</evidence>
<dbReference type="Proteomes" id="UP000192923">
    <property type="component" value="Unassembled WGS sequence"/>
</dbReference>
<organism evidence="2 3">
    <name type="scientific">Methylomagnum ishizawai</name>
    <dbReference type="NCBI Taxonomy" id="1760988"/>
    <lineage>
        <taxon>Bacteria</taxon>
        <taxon>Pseudomonadati</taxon>
        <taxon>Pseudomonadota</taxon>
        <taxon>Gammaproteobacteria</taxon>
        <taxon>Methylococcales</taxon>
        <taxon>Methylococcaceae</taxon>
        <taxon>Methylomagnum</taxon>
    </lineage>
</organism>
<dbReference type="EMBL" id="FXAM01000001">
    <property type="protein sequence ID" value="SMF93691.1"/>
    <property type="molecule type" value="Genomic_DNA"/>
</dbReference>
<proteinExistence type="predicted"/>
<keyword evidence="1" id="KW-1133">Transmembrane helix</keyword>